<keyword evidence="3" id="KW-1185">Reference proteome</keyword>
<feature type="compositionally biased region" description="Basic and acidic residues" evidence="1">
    <location>
        <begin position="32"/>
        <end position="41"/>
    </location>
</feature>
<evidence type="ECO:0000313" key="3">
    <source>
        <dbReference type="Proteomes" id="UP000237000"/>
    </source>
</evidence>
<dbReference type="AlphaFoldDB" id="A0A2P5FQ04"/>
<name>A0A2P5FQ04_TREOI</name>
<comment type="caution">
    <text evidence="2">The sequence shown here is derived from an EMBL/GenBank/DDBJ whole genome shotgun (WGS) entry which is preliminary data.</text>
</comment>
<reference evidence="3" key="1">
    <citation type="submission" date="2016-06" db="EMBL/GenBank/DDBJ databases">
        <title>Parallel loss of symbiosis genes in relatives of nitrogen-fixing non-legume Parasponia.</title>
        <authorList>
            <person name="Van Velzen R."/>
            <person name="Holmer R."/>
            <person name="Bu F."/>
            <person name="Rutten L."/>
            <person name="Van Zeijl A."/>
            <person name="Liu W."/>
            <person name="Santuari L."/>
            <person name="Cao Q."/>
            <person name="Sharma T."/>
            <person name="Shen D."/>
            <person name="Roswanjaya Y."/>
            <person name="Wardhani T."/>
            <person name="Kalhor M.S."/>
            <person name="Jansen J."/>
            <person name="Van den Hoogen J."/>
            <person name="Gungor B."/>
            <person name="Hartog M."/>
            <person name="Hontelez J."/>
            <person name="Verver J."/>
            <person name="Yang W.-C."/>
            <person name="Schijlen E."/>
            <person name="Repin R."/>
            <person name="Schilthuizen M."/>
            <person name="Schranz E."/>
            <person name="Heidstra R."/>
            <person name="Miyata K."/>
            <person name="Fedorova E."/>
            <person name="Kohlen W."/>
            <person name="Bisseling T."/>
            <person name="Smit S."/>
            <person name="Geurts R."/>
        </authorList>
    </citation>
    <scope>NUCLEOTIDE SEQUENCE [LARGE SCALE GENOMIC DNA]</scope>
    <source>
        <strain evidence="3">cv. RG33-2</strain>
    </source>
</reference>
<organism evidence="2 3">
    <name type="scientific">Trema orientale</name>
    <name type="common">Charcoal tree</name>
    <name type="synonym">Celtis orientalis</name>
    <dbReference type="NCBI Taxonomy" id="63057"/>
    <lineage>
        <taxon>Eukaryota</taxon>
        <taxon>Viridiplantae</taxon>
        <taxon>Streptophyta</taxon>
        <taxon>Embryophyta</taxon>
        <taxon>Tracheophyta</taxon>
        <taxon>Spermatophyta</taxon>
        <taxon>Magnoliopsida</taxon>
        <taxon>eudicotyledons</taxon>
        <taxon>Gunneridae</taxon>
        <taxon>Pentapetalae</taxon>
        <taxon>rosids</taxon>
        <taxon>fabids</taxon>
        <taxon>Rosales</taxon>
        <taxon>Cannabaceae</taxon>
        <taxon>Trema</taxon>
    </lineage>
</organism>
<accession>A0A2P5FQ04</accession>
<sequence>MEDALVNLQQITNQINDCLRRLAEGQTVTPQQHERPRDRPVRRPKRGIQIQETGDR</sequence>
<feature type="non-terminal residue" evidence="2">
    <location>
        <position position="56"/>
    </location>
</feature>
<proteinExistence type="predicted"/>
<feature type="region of interest" description="Disordered" evidence="1">
    <location>
        <begin position="24"/>
        <end position="56"/>
    </location>
</feature>
<dbReference type="EMBL" id="JXTC01000016">
    <property type="protein sequence ID" value="PON99868.1"/>
    <property type="molecule type" value="Genomic_DNA"/>
</dbReference>
<gene>
    <name evidence="2" type="ORF">TorRG33x02_042860</name>
</gene>
<protein>
    <submittedName>
        <fullName evidence="2">Uncharacterized protein</fullName>
    </submittedName>
</protein>
<dbReference type="InParanoid" id="A0A2P5FQ04"/>
<evidence type="ECO:0000313" key="2">
    <source>
        <dbReference type="EMBL" id="PON99868.1"/>
    </source>
</evidence>
<dbReference type="Proteomes" id="UP000237000">
    <property type="component" value="Unassembled WGS sequence"/>
</dbReference>
<evidence type="ECO:0000256" key="1">
    <source>
        <dbReference type="SAM" id="MobiDB-lite"/>
    </source>
</evidence>